<reference evidence="1 2" key="1">
    <citation type="journal article" date="2018" name="FEMS Microbiol. Ecol.">
        <title>Co-invading symbiotic mutualists of Medicago polymorpha retain high ancestral diversity and contain diverse accessory genomes.</title>
        <authorList>
            <person name="Porter S.S."/>
            <person name="Faber-Hammond J.J."/>
            <person name="Friesen M.L."/>
        </authorList>
    </citation>
    <scope>NUCLEOTIDE SEQUENCE [LARGE SCALE GENOMIC DNA]</scope>
    <source>
        <strain evidence="1 2">Str16</strain>
    </source>
</reference>
<gene>
    <name evidence="1" type="ORF">BMJ33_03180</name>
</gene>
<evidence type="ECO:0000313" key="1">
    <source>
        <dbReference type="EMBL" id="PLU08118.1"/>
    </source>
</evidence>
<proteinExistence type="predicted"/>
<protein>
    <submittedName>
        <fullName evidence="1">Uncharacterized protein</fullName>
    </submittedName>
</protein>
<dbReference type="EMBL" id="NBUC01000030">
    <property type="protein sequence ID" value="PLU08118.1"/>
    <property type="molecule type" value="Genomic_DNA"/>
</dbReference>
<dbReference type="Proteomes" id="UP001190825">
    <property type="component" value="Unassembled WGS sequence"/>
</dbReference>
<comment type="caution">
    <text evidence="1">The sequence shown here is derived from an EMBL/GenBank/DDBJ whole genome shotgun (WGS) entry which is preliminary data.</text>
</comment>
<dbReference type="RefSeq" id="WP_101778668.1">
    <property type="nucleotide sequence ID" value="NZ_NBUC01000030.1"/>
</dbReference>
<organism evidence="1 2">
    <name type="scientific">Sinorhizobium medicae</name>
    <dbReference type="NCBI Taxonomy" id="110321"/>
    <lineage>
        <taxon>Bacteria</taxon>
        <taxon>Pseudomonadati</taxon>
        <taxon>Pseudomonadota</taxon>
        <taxon>Alphaproteobacteria</taxon>
        <taxon>Hyphomicrobiales</taxon>
        <taxon>Rhizobiaceae</taxon>
        <taxon>Sinorhizobium/Ensifer group</taxon>
        <taxon>Sinorhizobium</taxon>
    </lineage>
</organism>
<name>A0ABX4TS24_9HYPH</name>
<sequence>MQLSAFIAGSNRSCVGVLDGKPTVIVEEHEGSRLLPPGSRVRSGIEECQSAFRRQTGSSRLVVGRAAFDQLGNRVIFRLCGIERRLIFLGSALILVAIEACAGAHHWRRARSASSAIRFA</sequence>
<keyword evidence="2" id="KW-1185">Reference proteome</keyword>
<accession>A0ABX4TS24</accession>
<evidence type="ECO:0000313" key="2">
    <source>
        <dbReference type="Proteomes" id="UP001190825"/>
    </source>
</evidence>